<evidence type="ECO:0000256" key="1">
    <source>
        <dbReference type="SAM" id="MobiDB-lite"/>
    </source>
</evidence>
<dbReference type="AlphaFoldDB" id="A0A7G2CNP3"/>
<dbReference type="Proteomes" id="UP000515908">
    <property type="component" value="Chromosome 18"/>
</dbReference>
<name>A0A7G2CNP3_9TRYP</name>
<dbReference type="EMBL" id="LR877162">
    <property type="protein sequence ID" value="CAD2220727.1"/>
    <property type="molecule type" value="Genomic_DNA"/>
</dbReference>
<organism evidence="2 3">
    <name type="scientific">Angomonas deanei</name>
    <dbReference type="NCBI Taxonomy" id="59799"/>
    <lineage>
        <taxon>Eukaryota</taxon>
        <taxon>Discoba</taxon>
        <taxon>Euglenozoa</taxon>
        <taxon>Kinetoplastea</taxon>
        <taxon>Metakinetoplastina</taxon>
        <taxon>Trypanosomatida</taxon>
        <taxon>Trypanosomatidae</taxon>
        <taxon>Strigomonadinae</taxon>
        <taxon>Angomonas</taxon>
    </lineage>
</organism>
<feature type="region of interest" description="Disordered" evidence="1">
    <location>
        <begin position="162"/>
        <end position="184"/>
    </location>
</feature>
<evidence type="ECO:0000313" key="2">
    <source>
        <dbReference type="EMBL" id="CAD2220727.1"/>
    </source>
</evidence>
<proteinExistence type="predicted"/>
<keyword evidence="3" id="KW-1185">Reference proteome</keyword>
<dbReference type="VEuPathDB" id="TriTrypDB:ADEAN_000824900"/>
<feature type="compositionally biased region" description="Low complexity" evidence="1">
    <location>
        <begin position="170"/>
        <end position="184"/>
    </location>
</feature>
<gene>
    <name evidence="2" type="ORF">ADEAN_000824900</name>
</gene>
<evidence type="ECO:0000313" key="3">
    <source>
        <dbReference type="Proteomes" id="UP000515908"/>
    </source>
</evidence>
<sequence>MTRSASVLRHLLEHYVSEEGAQLVEGLVKEHPHLPQVAPLTPSVLRWYLAQLTMLDPRTPPSTNVQYWKWRYGETPPRQEDSSPLILDELRLFLPYCPVTRAMVEKTPLTGMDQSRLQQVQALERDGALTNSGSHTREDIVRCLTAAEDDVELAKSLLSPTPSLPRHRYSSPPSSYRTSATITTTSTARNTVTVTSSGHQFSSATDTTFSHGSRSVDPADELHLLECISWFKKAEVAIQQRQVGPEHVLHVIKEIEADPSAVAYLWYTSEGGVMKALKVLLKCVM</sequence>
<reference evidence="2 3" key="1">
    <citation type="submission" date="2020-08" db="EMBL/GenBank/DDBJ databases">
        <authorList>
            <person name="Newling K."/>
            <person name="Davey J."/>
            <person name="Forrester S."/>
        </authorList>
    </citation>
    <scope>NUCLEOTIDE SEQUENCE [LARGE SCALE GENOMIC DNA]</scope>
    <source>
        <strain evidence="3">Crithidia deanei Carvalho (ATCC PRA-265)</strain>
    </source>
</reference>
<protein>
    <submittedName>
        <fullName evidence="2">Uncharacterized protein</fullName>
    </submittedName>
</protein>
<accession>A0A7G2CNP3</accession>